<dbReference type="EMBL" id="VXIV02003184">
    <property type="protein sequence ID" value="KAF6020254.1"/>
    <property type="molecule type" value="Genomic_DNA"/>
</dbReference>
<feature type="region of interest" description="Disordered" evidence="1">
    <location>
        <begin position="68"/>
        <end position="90"/>
    </location>
</feature>
<gene>
    <name evidence="2" type="ORF">EB796_021436</name>
</gene>
<evidence type="ECO:0000313" key="2">
    <source>
        <dbReference type="EMBL" id="KAF6020254.1"/>
    </source>
</evidence>
<evidence type="ECO:0000256" key="1">
    <source>
        <dbReference type="SAM" id="MobiDB-lite"/>
    </source>
</evidence>
<sequence length="175" mass="19675">MSEFLSPDVAADDISLYLSKTVENGSAIVHRDSVKVPKTTQKAKSYSMQLSDMEIVCDGKQCRLVPSDKSISINTKKSTPRKKRKAPLPPIDENKACEFFNEDVQNFPHSSSSTPTNDFQCRLQARESNRHEATTSKKLSVKGMDYVLQNYDVYGDCRSLSCVSEIEYMLQPPII</sequence>
<dbReference type="AlphaFoldDB" id="A0A7J7J3I6"/>
<comment type="caution">
    <text evidence="2">The sequence shown here is derived from an EMBL/GenBank/DDBJ whole genome shotgun (WGS) entry which is preliminary data.</text>
</comment>
<organism evidence="2 3">
    <name type="scientific">Bugula neritina</name>
    <name type="common">Brown bryozoan</name>
    <name type="synonym">Sertularia neritina</name>
    <dbReference type="NCBI Taxonomy" id="10212"/>
    <lineage>
        <taxon>Eukaryota</taxon>
        <taxon>Metazoa</taxon>
        <taxon>Spiralia</taxon>
        <taxon>Lophotrochozoa</taxon>
        <taxon>Bryozoa</taxon>
        <taxon>Gymnolaemata</taxon>
        <taxon>Cheilostomatida</taxon>
        <taxon>Flustrina</taxon>
        <taxon>Buguloidea</taxon>
        <taxon>Bugulidae</taxon>
        <taxon>Bugula</taxon>
    </lineage>
</organism>
<reference evidence="2" key="1">
    <citation type="submission" date="2020-06" db="EMBL/GenBank/DDBJ databases">
        <title>Draft genome of Bugula neritina, a colonial animal packing powerful symbionts and potential medicines.</title>
        <authorList>
            <person name="Rayko M."/>
        </authorList>
    </citation>
    <scope>NUCLEOTIDE SEQUENCE [LARGE SCALE GENOMIC DNA]</scope>
    <source>
        <strain evidence="2">Kwan_BN1</strain>
    </source>
</reference>
<keyword evidence="3" id="KW-1185">Reference proteome</keyword>
<proteinExistence type="predicted"/>
<accession>A0A7J7J3I6</accession>
<name>A0A7J7J3I6_BUGNE</name>
<evidence type="ECO:0000313" key="3">
    <source>
        <dbReference type="Proteomes" id="UP000593567"/>
    </source>
</evidence>
<dbReference type="Proteomes" id="UP000593567">
    <property type="component" value="Unassembled WGS sequence"/>
</dbReference>
<protein>
    <submittedName>
        <fullName evidence="2">Uncharacterized protein</fullName>
    </submittedName>
</protein>